<reference evidence="1 2" key="1">
    <citation type="submission" date="2024-01" db="EMBL/GenBank/DDBJ databases">
        <title>The genomes of 5 underutilized Papilionoideae crops provide insights into root nodulation and disease resistanc.</title>
        <authorList>
            <person name="Jiang F."/>
        </authorList>
    </citation>
    <scope>NUCLEOTIDE SEQUENCE [LARGE SCALE GENOMIC DNA]</scope>
    <source>
        <strain evidence="1">DUOXIRENSHENG_FW03</strain>
        <tissue evidence="1">Leaves</tissue>
    </source>
</reference>
<gene>
    <name evidence="1" type="ORF">VNO78_05921</name>
</gene>
<organism evidence="1 2">
    <name type="scientific">Psophocarpus tetragonolobus</name>
    <name type="common">Winged bean</name>
    <name type="synonym">Dolichos tetragonolobus</name>
    <dbReference type="NCBI Taxonomy" id="3891"/>
    <lineage>
        <taxon>Eukaryota</taxon>
        <taxon>Viridiplantae</taxon>
        <taxon>Streptophyta</taxon>
        <taxon>Embryophyta</taxon>
        <taxon>Tracheophyta</taxon>
        <taxon>Spermatophyta</taxon>
        <taxon>Magnoliopsida</taxon>
        <taxon>eudicotyledons</taxon>
        <taxon>Gunneridae</taxon>
        <taxon>Pentapetalae</taxon>
        <taxon>rosids</taxon>
        <taxon>fabids</taxon>
        <taxon>Fabales</taxon>
        <taxon>Fabaceae</taxon>
        <taxon>Papilionoideae</taxon>
        <taxon>50 kb inversion clade</taxon>
        <taxon>NPAAA clade</taxon>
        <taxon>indigoferoid/millettioid clade</taxon>
        <taxon>Phaseoleae</taxon>
        <taxon>Psophocarpus</taxon>
    </lineage>
</organism>
<comment type="caution">
    <text evidence="1">The sequence shown here is derived from an EMBL/GenBank/DDBJ whole genome shotgun (WGS) entry which is preliminary data.</text>
</comment>
<protein>
    <submittedName>
        <fullName evidence="1">Uncharacterized protein</fullName>
    </submittedName>
</protein>
<keyword evidence="2" id="KW-1185">Reference proteome</keyword>
<accession>A0AAN9SUE9</accession>
<sequence length="105" mass="11910">MGVVKSRGVGCLLCENRWLTWPVLIGSENMGPSYPNCYLAHRGIEAPLKVLAELFLSSRDTSINNLIRKAYERFLVKTFENKTEDSYPFSYSKIAIKDKRSVYGG</sequence>
<name>A0AAN9SUE9_PSOTE</name>
<dbReference type="AlphaFoldDB" id="A0AAN9SUE9"/>
<dbReference type="EMBL" id="JAYMYS010000002">
    <property type="protein sequence ID" value="KAK7404885.1"/>
    <property type="molecule type" value="Genomic_DNA"/>
</dbReference>
<evidence type="ECO:0000313" key="2">
    <source>
        <dbReference type="Proteomes" id="UP001386955"/>
    </source>
</evidence>
<evidence type="ECO:0000313" key="1">
    <source>
        <dbReference type="EMBL" id="KAK7404885.1"/>
    </source>
</evidence>
<dbReference type="Proteomes" id="UP001386955">
    <property type="component" value="Unassembled WGS sequence"/>
</dbReference>
<proteinExistence type="predicted"/>